<keyword evidence="1" id="KW-0812">Transmembrane</keyword>
<reference evidence="2 3" key="1">
    <citation type="submission" date="2018-02" db="EMBL/GenBank/DDBJ databases">
        <title>Mycoplasma marinum and Mycoplasma todarodis sp. nov., moderately halophilic and psychrotolerant mycoplasmas isolated from cephalopods.</title>
        <authorList>
            <person name="Viver T."/>
        </authorList>
    </citation>
    <scope>NUCLEOTIDE SEQUENCE [LARGE SCALE GENOMIC DNA]</scope>
    <source>
        <strain evidence="2 3">PE</strain>
    </source>
</reference>
<evidence type="ECO:0000313" key="3">
    <source>
        <dbReference type="Proteomes" id="UP000294192"/>
    </source>
</evidence>
<dbReference type="AlphaFoldDB" id="A0A4R0XVH5"/>
<accession>A0A4R0XVH5</accession>
<feature type="transmembrane region" description="Helical" evidence="1">
    <location>
        <begin position="172"/>
        <end position="193"/>
    </location>
</feature>
<dbReference type="EMBL" id="PSZO01000003">
    <property type="protein sequence ID" value="TCG11752.1"/>
    <property type="molecule type" value="Genomic_DNA"/>
</dbReference>
<feature type="transmembrane region" description="Helical" evidence="1">
    <location>
        <begin position="132"/>
        <end position="157"/>
    </location>
</feature>
<dbReference type="Proteomes" id="UP000294192">
    <property type="component" value="Unassembled WGS sequence"/>
</dbReference>
<feature type="transmembrane region" description="Helical" evidence="1">
    <location>
        <begin position="230"/>
        <end position="249"/>
    </location>
</feature>
<organism evidence="2 3">
    <name type="scientific">Mycoplasma marinum</name>
    <dbReference type="NCBI Taxonomy" id="1937190"/>
    <lineage>
        <taxon>Bacteria</taxon>
        <taxon>Bacillati</taxon>
        <taxon>Mycoplasmatota</taxon>
        <taxon>Mollicutes</taxon>
        <taxon>Mycoplasmataceae</taxon>
        <taxon>Mycoplasma</taxon>
    </lineage>
</organism>
<evidence type="ECO:0000313" key="2">
    <source>
        <dbReference type="EMBL" id="TCG11752.1"/>
    </source>
</evidence>
<keyword evidence="3" id="KW-1185">Reference proteome</keyword>
<proteinExistence type="predicted"/>
<comment type="caution">
    <text evidence="2">The sequence shown here is derived from an EMBL/GenBank/DDBJ whole genome shotgun (WGS) entry which is preliminary data.</text>
</comment>
<sequence length="258" mass="30050">MKNFTYKEIVDNKFLLAALIIFIIALVFMFIMQIVVLITYIKTSWIDRRNSKNMTGGDLARKILDQEEMQDTRIVSSFFYVKYWNHSRFRKTFKLRPWTVNRSSLWTMTEAAQQTVVSTWRKKKGRMGMNFTIFRIPTILSIISVLLSILVIAYSFLTLREDASGNISHSRIIKTATIIIITFLFIGMLVSWADVVKMKIIRKHVLPILEKQGFTQEEIKKFNIIYTSRLLLAIATAIYNTILLILKISTMSKGDNKK</sequence>
<keyword evidence="1" id="KW-0472">Membrane</keyword>
<dbReference type="OrthoDB" id="9827404at2"/>
<keyword evidence="1" id="KW-1133">Transmembrane helix</keyword>
<dbReference type="RefSeq" id="WP_131598548.1">
    <property type="nucleotide sequence ID" value="NZ_CBDBYK010000001.1"/>
</dbReference>
<evidence type="ECO:0000256" key="1">
    <source>
        <dbReference type="SAM" id="Phobius"/>
    </source>
</evidence>
<gene>
    <name evidence="2" type="ORF">C4B24_01205</name>
</gene>
<feature type="transmembrane region" description="Helical" evidence="1">
    <location>
        <begin position="14"/>
        <end position="41"/>
    </location>
</feature>
<name>A0A4R0XVH5_9MOLU</name>
<protein>
    <submittedName>
        <fullName evidence="2">Uncharacterized protein</fullName>
    </submittedName>
</protein>